<gene>
    <name evidence="2" type="ORF">HKB16_03295</name>
</gene>
<feature type="non-terminal residue" evidence="2">
    <location>
        <position position="1"/>
    </location>
</feature>
<feature type="non-terminal residue" evidence="2">
    <location>
        <position position="91"/>
    </location>
</feature>
<evidence type="ECO:0000313" key="2">
    <source>
        <dbReference type="EMBL" id="NMU81896.1"/>
    </source>
</evidence>
<feature type="transmembrane region" description="Helical" evidence="1">
    <location>
        <begin position="45"/>
        <end position="62"/>
    </location>
</feature>
<sequence>LAQLSVAKKSQGRFATLQRAVQQGLNWFIARVYLPLLKAVLRHKLAALFGFISAVVLAYGMWANGTIRSAIFPDIPGRYLTAKVVLQQGAP</sequence>
<reference evidence="2 3" key="1">
    <citation type="submission" date="2020-04" db="EMBL/GenBank/DDBJ databases">
        <title>Whole-genome sequencing of Vibrio spp. from China reveals different genetic environments of blaCTX-M-14 among diverse lineages.</title>
        <authorList>
            <person name="Zheng Z."/>
            <person name="Ye L."/>
            <person name="Chen S."/>
        </authorList>
    </citation>
    <scope>NUCLEOTIDE SEQUENCE [LARGE SCALE GENOMIC DNA]</scope>
    <source>
        <strain evidence="2 3">Vb0551</strain>
    </source>
</reference>
<organism evidence="2 3">
    <name type="scientific">Vibrio parahaemolyticus</name>
    <dbReference type="NCBI Taxonomy" id="670"/>
    <lineage>
        <taxon>Bacteria</taxon>
        <taxon>Pseudomonadati</taxon>
        <taxon>Pseudomonadota</taxon>
        <taxon>Gammaproteobacteria</taxon>
        <taxon>Vibrionales</taxon>
        <taxon>Vibrionaceae</taxon>
        <taxon>Vibrio</taxon>
    </lineage>
</organism>
<proteinExistence type="predicted"/>
<dbReference type="EMBL" id="JABCLB010000377">
    <property type="protein sequence ID" value="NMU81896.1"/>
    <property type="molecule type" value="Genomic_DNA"/>
</dbReference>
<keyword evidence="1" id="KW-0472">Membrane</keyword>
<evidence type="ECO:0000313" key="3">
    <source>
        <dbReference type="Proteomes" id="UP000518904"/>
    </source>
</evidence>
<keyword evidence="1" id="KW-1133">Transmembrane helix</keyword>
<keyword evidence="1" id="KW-0812">Transmembrane</keyword>
<protein>
    <submittedName>
        <fullName evidence="2">Uncharacterized protein</fullName>
    </submittedName>
</protein>
<evidence type="ECO:0000256" key="1">
    <source>
        <dbReference type="SAM" id="Phobius"/>
    </source>
</evidence>
<dbReference type="Proteomes" id="UP000518904">
    <property type="component" value="Unassembled WGS sequence"/>
</dbReference>
<accession>A0A7Y0SEG0</accession>
<name>A0A7Y0SEG0_VIBPH</name>
<comment type="caution">
    <text evidence="2">The sequence shown here is derived from an EMBL/GenBank/DDBJ whole genome shotgun (WGS) entry which is preliminary data.</text>
</comment>
<dbReference type="AlphaFoldDB" id="A0A7Y0SEG0"/>